<evidence type="ECO:0000313" key="1">
    <source>
        <dbReference type="EMBL" id="PTD25191.1"/>
    </source>
</evidence>
<dbReference type="InterPro" id="IPR021747">
    <property type="entry name" value="DUF3313"/>
</dbReference>
<dbReference type="AlphaFoldDB" id="A0A2T4I5L2"/>
<comment type="caution">
    <text evidence="1">The sequence shown here is derived from an EMBL/GenBank/DDBJ whole genome shotgun (WGS) entry which is preliminary data.</text>
</comment>
<keyword evidence="2" id="KW-1185">Reference proteome</keyword>
<dbReference type="EMBL" id="PHHF01000026">
    <property type="protein sequence ID" value="PTD25191.1"/>
    <property type="molecule type" value="Genomic_DNA"/>
</dbReference>
<protein>
    <recommendedName>
        <fullName evidence="3">DUF3313 domain-containing protein</fullName>
    </recommendedName>
</protein>
<gene>
    <name evidence="1" type="ORF">CV103_06405</name>
</gene>
<organism evidence="1 2">
    <name type="scientific">Edaphosphingomonas fennica</name>
    <dbReference type="NCBI Taxonomy" id="114404"/>
    <lineage>
        <taxon>Bacteria</taxon>
        <taxon>Pseudomonadati</taxon>
        <taxon>Pseudomonadota</taxon>
        <taxon>Alphaproteobacteria</taxon>
        <taxon>Sphingomonadales</taxon>
        <taxon>Rhizorhabdaceae</taxon>
        <taxon>Edaphosphingomonas</taxon>
    </lineage>
</organism>
<evidence type="ECO:0008006" key="3">
    <source>
        <dbReference type="Google" id="ProtNLM"/>
    </source>
</evidence>
<dbReference type="Pfam" id="PF11769">
    <property type="entry name" value="DUF3313"/>
    <property type="match status" value="1"/>
</dbReference>
<accession>A0A2T4I5L2</accession>
<reference evidence="1 2" key="1">
    <citation type="submission" date="2017-11" db="EMBL/GenBank/DDBJ databases">
        <title>Sphingomonas oleivorans sp. nov., isolated from oil-contaminated soil.</title>
        <authorList>
            <person name="Wang L."/>
            <person name="Chen L."/>
        </authorList>
    </citation>
    <scope>NUCLEOTIDE SEQUENCE [LARGE SCALE GENOMIC DNA]</scope>
    <source>
        <strain evidence="1 2">K101</strain>
    </source>
</reference>
<sequence length="259" mass="27659">MPANQGYPRWQRAAAHSIMRPIFARPAKMWPMGGRMKSLPLIALLLALPAVAAAKDTPTKQRPPAGMAEAAMMAHDKPKSESWTYKKQGLSLAPYSKIIIDKTVIYNGPDAQFGKISAADQAQFGEYITAEIEIEVQKKFPVVQTAGPGTLRLRVTLLGVEATAGGVATVTHVLPMGLALNALKSVAGKSGTMTGSLLFAVEVWDSQTNELLYAAVRRKSPGAMDIPATVSTGDTVKEVAKDLGRDIADRLDKAQHPAS</sequence>
<proteinExistence type="predicted"/>
<dbReference type="Proteomes" id="UP000241206">
    <property type="component" value="Unassembled WGS sequence"/>
</dbReference>
<name>A0A2T4I5L2_9SPHN</name>
<evidence type="ECO:0000313" key="2">
    <source>
        <dbReference type="Proteomes" id="UP000241206"/>
    </source>
</evidence>